<keyword evidence="2" id="KW-1185">Reference proteome</keyword>
<sequence length="47" mass="5124">MIAEKEVARRVVARLFIKSPVEKVEAALAGQAVPEWLAALSLKSFIS</sequence>
<dbReference type="EMBL" id="JAAVLR010000001">
    <property type="protein sequence ID" value="NKC27702.1"/>
    <property type="molecule type" value="Genomic_DNA"/>
</dbReference>
<gene>
    <name evidence="1" type="ORF">HED52_02770</name>
</gene>
<name>A0ABX1DVW1_9HYPH</name>
<organism evidence="1 2">
    <name type="scientific">Brucella ciceri</name>
    <dbReference type="NCBI Taxonomy" id="391287"/>
    <lineage>
        <taxon>Bacteria</taxon>
        <taxon>Pseudomonadati</taxon>
        <taxon>Pseudomonadota</taxon>
        <taxon>Alphaproteobacteria</taxon>
        <taxon>Hyphomicrobiales</taxon>
        <taxon>Brucellaceae</taxon>
        <taxon>Brucella/Ochrobactrum group</taxon>
        <taxon>Brucella</taxon>
    </lineage>
</organism>
<accession>A0ABX1DVW1</accession>
<protein>
    <submittedName>
        <fullName evidence="1">Uncharacterized protein</fullName>
    </submittedName>
</protein>
<dbReference type="Proteomes" id="UP000568486">
    <property type="component" value="Unassembled WGS sequence"/>
</dbReference>
<proteinExistence type="predicted"/>
<comment type="caution">
    <text evidence="1">The sequence shown here is derived from an EMBL/GenBank/DDBJ whole genome shotgun (WGS) entry which is preliminary data.</text>
</comment>
<evidence type="ECO:0000313" key="2">
    <source>
        <dbReference type="Proteomes" id="UP000568486"/>
    </source>
</evidence>
<reference evidence="1 2" key="1">
    <citation type="submission" date="2020-03" db="EMBL/GenBank/DDBJ databases">
        <title>Whole genome sequencing of clinical and environmental type strains of Ochrobactrum.</title>
        <authorList>
            <person name="Dharne M."/>
        </authorList>
    </citation>
    <scope>NUCLEOTIDE SEQUENCE [LARGE SCALE GENOMIC DNA]</scope>
    <source>
        <strain evidence="1 2">DSM 22292</strain>
    </source>
</reference>
<evidence type="ECO:0000313" key="1">
    <source>
        <dbReference type="EMBL" id="NKC27702.1"/>
    </source>
</evidence>